<dbReference type="RefSeq" id="WP_212921680.1">
    <property type="nucleotide sequence ID" value="NZ_BORP01000006.1"/>
</dbReference>
<keyword evidence="2" id="KW-1185">Reference proteome</keyword>
<sequence>MSKNKKDIQQSNEVAEKYYDASGYQSSNQTEKGLAITHEQATDAYTEGTVDGKIDMLDEQGELKEYRGKDLE</sequence>
<accession>A0A919X903</accession>
<proteinExistence type="predicted"/>
<protein>
    <recommendedName>
        <fullName evidence="3">DUF4025 domain-containing protein</fullName>
    </recommendedName>
</protein>
<comment type="caution">
    <text evidence="1">The sequence shown here is derived from an EMBL/GenBank/DDBJ whole genome shotgun (WGS) entry which is preliminary data.</text>
</comment>
<dbReference type="InterPro" id="IPR025100">
    <property type="entry name" value="DUF4025"/>
</dbReference>
<evidence type="ECO:0000313" key="2">
    <source>
        <dbReference type="Proteomes" id="UP000676917"/>
    </source>
</evidence>
<evidence type="ECO:0000313" key="1">
    <source>
        <dbReference type="EMBL" id="GIO28217.1"/>
    </source>
</evidence>
<organism evidence="1 2">
    <name type="scientific">Ornithinibacillus bavariensis</name>
    <dbReference type="NCBI Taxonomy" id="545502"/>
    <lineage>
        <taxon>Bacteria</taxon>
        <taxon>Bacillati</taxon>
        <taxon>Bacillota</taxon>
        <taxon>Bacilli</taxon>
        <taxon>Bacillales</taxon>
        <taxon>Bacillaceae</taxon>
        <taxon>Ornithinibacillus</taxon>
    </lineage>
</organism>
<reference evidence="1" key="1">
    <citation type="submission" date="2021-03" db="EMBL/GenBank/DDBJ databases">
        <title>Antimicrobial resistance genes in bacteria isolated from Japanese honey, and their potential for conferring macrolide and lincosamide resistance in the American foulbrood pathogen Paenibacillus larvae.</title>
        <authorList>
            <person name="Okamoto M."/>
            <person name="Kumagai M."/>
            <person name="Kanamori H."/>
            <person name="Takamatsu D."/>
        </authorList>
    </citation>
    <scope>NUCLEOTIDE SEQUENCE</scope>
    <source>
        <strain evidence="1">J43TS3</strain>
    </source>
</reference>
<dbReference type="AlphaFoldDB" id="A0A919X903"/>
<dbReference type="Pfam" id="PF13217">
    <property type="entry name" value="DUF4025"/>
    <property type="match status" value="1"/>
</dbReference>
<dbReference type="Proteomes" id="UP000676917">
    <property type="component" value="Unassembled WGS sequence"/>
</dbReference>
<dbReference type="EMBL" id="BORP01000006">
    <property type="protein sequence ID" value="GIO28217.1"/>
    <property type="molecule type" value="Genomic_DNA"/>
</dbReference>
<name>A0A919X903_9BACI</name>
<gene>
    <name evidence="1" type="ORF">J43TS3_28280</name>
</gene>
<evidence type="ECO:0008006" key="3">
    <source>
        <dbReference type="Google" id="ProtNLM"/>
    </source>
</evidence>